<comment type="function">
    <text evidence="4">Part of the outer membrane protein assembly complex, which is involved in assembly and insertion of beta-barrel proteins into the outer membrane.</text>
</comment>
<reference evidence="7 8" key="2">
    <citation type="submission" date="2020-05" db="EMBL/GenBank/DDBJ databases">
        <authorList>
            <person name="Khan S.A."/>
            <person name="Jeon C.O."/>
            <person name="Chun B.H."/>
        </authorList>
    </citation>
    <scope>NUCLEOTIDE SEQUENCE [LARGE SCALE GENOMIC DNA]</scope>
    <source>
        <strain evidence="7 8">H242</strain>
    </source>
</reference>
<dbReference type="InterPro" id="IPR007450">
    <property type="entry name" value="BamE_dom"/>
</dbReference>
<dbReference type="EMBL" id="CP053418">
    <property type="protein sequence ID" value="QJW83424.1"/>
    <property type="molecule type" value="Genomic_DNA"/>
</dbReference>
<reference evidence="7 8" key="1">
    <citation type="submission" date="2020-05" db="EMBL/GenBank/DDBJ databases">
        <title>Ramlibacter rhizophilus sp. nov., isolated from rhizosphere soil of national flower Mugunghwa from South Korea.</title>
        <authorList>
            <person name="Zheng-Fei Y."/>
            <person name="Huan T."/>
        </authorList>
    </citation>
    <scope>NUCLEOTIDE SEQUENCE [LARGE SCALE GENOMIC DNA]</scope>
    <source>
        <strain evidence="7 8">H242</strain>
    </source>
</reference>
<dbReference type="Proteomes" id="UP000500826">
    <property type="component" value="Chromosome"/>
</dbReference>
<dbReference type="Gene3D" id="3.30.1450.10">
    <property type="match status" value="1"/>
</dbReference>
<dbReference type="Pfam" id="PF04355">
    <property type="entry name" value="BamE"/>
    <property type="match status" value="1"/>
</dbReference>
<comment type="subcellular location">
    <subcellularLocation>
        <location evidence="4">Cell outer membrane</location>
    </subcellularLocation>
</comment>
<keyword evidence="3 4" id="KW-0998">Cell outer membrane</keyword>
<feature type="compositionally biased region" description="Pro residues" evidence="5">
    <location>
        <begin position="195"/>
        <end position="210"/>
    </location>
</feature>
<evidence type="ECO:0000256" key="3">
    <source>
        <dbReference type="ARBA" id="ARBA00023237"/>
    </source>
</evidence>
<evidence type="ECO:0000256" key="2">
    <source>
        <dbReference type="ARBA" id="ARBA00023136"/>
    </source>
</evidence>
<evidence type="ECO:0000313" key="7">
    <source>
        <dbReference type="EMBL" id="QJW83424.1"/>
    </source>
</evidence>
<dbReference type="PANTHER" id="PTHR37482">
    <property type="entry name" value="OUTER MEMBRANE PROTEIN ASSEMBLY FACTOR BAME"/>
    <property type="match status" value="1"/>
</dbReference>
<name>A0ABX6P059_9BURK</name>
<dbReference type="InterPro" id="IPR037873">
    <property type="entry name" value="BamE-like"/>
</dbReference>
<evidence type="ECO:0000256" key="1">
    <source>
        <dbReference type="ARBA" id="ARBA00022729"/>
    </source>
</evidence>
<feature type="compositionally biased region" description="Low complexity" evidence="5">
    <location>
        <begin position="176"/>
        <end position="194"/>
    </location>
</feature>
<accession>A0ABX6P059</accession>
<evidence type="ECO:0000256" key="5">
    <source>
        <dbReference type="SAM" id="MobiDB-lite"/>
    </source>
</evidence>
<evidence type="ECO:0000313" key="8">
    <source>
        <dbReference type="Proteomes" id="UP000500826"/>
    </source>
</evidence>
<evidence type="ECO:0000259" key="6">
    <source>
        <dbReference type="Pfam" id="PF04355"/>
    </source>
</evidence>
<dbReference type="PANTHER" id="PTHR37482:SF1">
    <property type="entry name" value="OUTER MEMBRANE PROTEIN ASSEMBLY FACTOR BAME"/>
    <property type="match status" value="1"/>
</dbReference>
<dbReference type="HAMAP" id="MF_00925">
    <property type="entry name" value="OM_assembly_BamE"/>
    <property type="match status" value="1"/>
</dbReference>
<comment type="subunit">
    <text evidence="4">Part of the Bam complex.</text>
</comment>
<sequence>MVLARPAARWALPLQWPDHIASPLHARQVPPQFALRPAAGTAVLLAGCGSFDASPSRVLTALTPYKVEVVQGNFISKEQVEALQPGMSREQVRTVLGTPLVTSLFHSDRWDYVFTLKRRGVEPQQRRLTVYFNGEAMARAEGDTMPSESEFVATLDNRRKSGRIPVLEATEEQLRAAASKAPAAPSGSAPAASTTPPPVTNYPPLEPPAR</sequence>
<keyword evidence="2 4" id="KW-0472">Membrane</keyword>
<protein>
    <recommendedName>
        <fullName evidence="4">Outer membrane protein assembly factor BamE</fullName>
    </recommendedName>
</protein>
<comment type="similarity">
    <text evidence="4">Belongs to the BamE family.</text>
</comment>
<feature type="region of interest" description="Disordered" evidence="5">
    <location>
        <begin position="173"/>
        <end position="210"/>
    </location>
</feature>
<dbReference type="InterPro" id="IPR026592">
    <property type="entry name" value="BamE"/>
</dbReference>
<evidence type="ECO:0000256" key="4">
    <source>
        <dbReference type="HAMAP-Rule" id="MF_00925"/>
    </source>
</evidence>
<gene>
    <name evidence="4" type="primary">bamE</name>
    <name evidence="7" type="ORF">HK414_02205</name>
</gene>
<feature type="domain" description="Outer membrane protein assembly factor BamE" evidence="6">
    <location>
        <begin position="72"/>
        <end position="141"/>
    </location>
</feature>
<keyword evidence="1 4" id="KW-0732">Signal</keyword>
<keyword evidence="8" id="KW-1185">Reference proteome</keyword>
<organism evidence="7 8">
    <name type="scientific">Ramlibacter terrae</name>
    <dbReference type="NCBI Taxonomy" id="2732511"/>
    <lineage>
        <taxon>Bacteria</taxon>
        <taxon>Pseudomonadati</taxon>
        <taxon>Pseudomonadota</taxon>
        <taxon>Betaproteobacteria</taxon>
        <taxon>Burkholderiales</taxon>
        <taxon>Comamonadaceae</taxon>
        <taxon>Ramlibacter</taxon>
    </lineage>
</organism>
<proteinExistence type="inferred from homology"/>